<dbReference type="EMBL" id="KI670374">
    <property type="protein sequence ID" value="ETL50461.1"/>
    <property type="molecule type" value="Genomic_DNA"/>
</dbReference>
<feature type="non-terminal residue" evidence="2">
    <location>
        <position position="1"/>
    </location>
</feature>
<dbReference type="AlphaFoldDB" id="W2JVS2"/>
<sequence length="57" mass="6452">RADVSGCEERSRSKPERGAREVATQYLRGAHQRTDPQRSPERNSRLRGHAFSSGPYP</sequence>
<dbReference type="Proteomes" id="UP000053864">
    <property type="component" value="Unassembled WGS sequence"/>
</dbReference>
<name>W2JVS2_PHYNI</name>
<feature type="compositionally biased region" description="Basic and acidic residues" evidence="1">
    <location>
        <begin position="32"/>
        <end position="44"/>
    </location>
</feature>
<reference evidence="2 3" key="1">
    <citation type="submission" date="2013-11" db="EMBL/GenBank/DDBJ databases">
        <title>The Genome Sequence of Phytophthora parasitica CJ05E6.</title>
        <authorList>
            <consortium name="The Broad Institute Genomics Platform"/>
            <person name="Russ C."/>
            <person name="Tyler B."/>
            <person name="Panabieres F."/>
            <person name="Shan W."/>
            <person name="Tripathy S."/>
            <person name="Grunwald N."/>
            <person name="Machado M."/>
            <person name="Johnson C.S."/>
            <person name="Arredondo F."/>
            <person name="Hong C."/>
            <person name="Coffey M."/>
            <person name="Young S.K."/>
            <person name="Zeng Q."/>
            <person name="Gargeya S."/>
            <person name="Fitzgerald M."/>
            <person name="Abouelleil A."/>
            <person name="Alvarado L."/>
            <person name="Chapman S.B."/>
            <person name="Gainer-Dewar J."/>
            <person name="Goldberg J."/>
            <person name="Griggs A."/>
            <person name="Gujja S."/>
            <person name="Hansen M."/>
            <person name="Howarth C."/>
            <person name="Imamovic A."/>
            <person name="Ireland A."/>
            <person name="Larimer J."/>
            <person name="McCowan C."/>
            <person name="Murphy C."/>
            <person name="Pearson M."/>
            <person name="Poon T.W."/>
            <person name="Priest M."/>
            <person name="Roberts A."/>
            <person name="Saif S."/>
            <person name="Shea T."/>
            <person name="Sykes S."/>
            <person name="Wortman J."/>
            <person name="Nusbaum C."/>
            <person name="Birren B."/>
        </authorList>
    </citation>
    <scope>NUCLEOTIDE SEQUENCE [LARGE SCALE GENOMIC DNA]</scope>
    <source>
        <strain evidence="2 3">CJ05E6</strain>
    </source>
</reference>
<gene>
    <name evidence="2" type="ORF">L916_00305</name>
</gene>
<feature type="region of interest" description="Disordered" evidence="1">
    <location>
        <begin position="1"/>
        <end position="57"/>
    </location>
</feature>
<evidence type="ECO:0000313" key="3">
    <source>
        <dbReference type="Proteomes" id="UP000053864"/>
    </source>
</evidence>
<accession>W2JVS2</accession>
<feature type="compositionally biased region" description="Basic and acidic residues" evidence="1">
    <location>
        <begin position="1"/>
        <end position="20"/>
    </location>
</feature>
<protein>
    <submittedName>
        <fullName evidence="2">Uncharacterized protein</fullName>
    </submittedName>
</protein>
<feature type="non-terminal residue" evidence="2">
    <location>
        <position position="57"/>
    </location>
</feature>
<evidence type="ECO:0000256" key="1">
    <source>
        <dbReference type="SAM" id="MobiDB-lite"/>
    </source>
</evidence>
<evidence type="ECO:0000313" key="2">
    <source>
        <dbReference type="EMBL" id="ETL50461.1"/>
    </source>
</evidence>
<proteinExistence type="predicted"/>
<organism evidence="2 3">
    <name type="scientific">Phytophthora nicotianae</name>
    <name type="common">Potato buckeye rot agent</name>
    <name type="synonym">Phytophthora parasitica</name>
    <dbReference type="NCBI Taxonomy" id="4792"/>
    <lineage>
        <taxon>Eukaryota</taxon>
        <taxon>Sar</taxon>
        <taxon>Stramenopiles</taxon>
        <taxon>Oomycota</taxon>
        <taxon>Peronosporomycetes</taxon>
        <taxon>Peronosporales</taxon>
        <taxon>Peronosporaceae</taxon>
        <taxon>Phytophthora</taxon>
    </lineage>
</organism>